<name>A0AA40E5C7_9PEZI</name>
<keyword evidence="3" id="KW-1185">Reference proteome</keyword>
<sequence>MCSYELEKQICRRCRAFVASEPVKWKGCKIETCCRQKRRQTTKRFVSADECERCTLENELLDEEELAALALIKAGGNMDMDQRSDEDFFCPCCCTGDSEDDIENDTGYEADYDTDMGFGWGSGFFGWDSTLGWDSKDDIDEAVEEKHTGSKDGIIVGSEETTGDKDDGYEAEIDDSDSE</sequence>
<feature type="compositionally biased region" description="Acidic residues" evidence="1">
    <location>
        <begin position="169"/>
        <end position="179"/>
    </location>
</feature>
<dbReference type="EMBL" id="JAUKUA010000002">
    <property type="protein sequence ID" value="KAK0724536.1"/>
    <property type="molecule type" value="Genomic_DNA"/>
</dbReference>
<accession>A0AA40E5C7</accession>
<dbReference type="AlphaFoldDB" id="A0AA40E5C7"/>
<organism evidence="2 3">
    <name type="scientific">Lasiosphaeris hirsuta</name>
    <dbReference type="NCBI Taxonomy" id="260670"/>
    <lineage>
        <taxon>Eukaryota</taxon>
        <taxon>Fungi</taxon>
        <taxon>Dikarya</taxon>
        <taxon>Ascomycota</taxon>
        <taxon>Pezizomycotina</taxon>
        <taxon>Sordariomycetes</taxon>
        <taxon>Sordariomycetidae</taxon>
        <taxon>Sordariales</taxon>
        <taxon>Lasiosphaeriaceae</taxon>
        <taxon>Lasiosphaeris</taxon>
    </lineage>
</organism>
<feature type="region of interest" description="Disordered" evidence="1">
    <location>
        <begin position="144"/>
        <end position="179"/>
    </location>
</feature>
<reference evidence="2" key="1">
    <citation type="submission" date="2023-06" db="EMBL/GenBank/DDBJ databases">
        <title>Genome-scale phylogeny and comparative genomics of the fungal order Sordariales.</title>
        <authorList>
            <consortium name="Lawrence Berkeley National Laboratory"/>
            <person name="Hensen N."/>
            <person name="Bonometti L."/>
            <person name="Westerberg I."/>
            <person name="Brannstrom I.O."/>
            <person name="Guillou S."/>
            <person name="Cros-Aarteil S."/>
            <person name="Calhoun S."/>
            <person name="Haridas S."/>
            <person name="Kuo A."/>
            <person name="Mondo S."/>
            <person name="Pangilinan J."/>
            <person name="Riley R."/>
            <person name="Labutti K."/>
            <person name="Andreopoulos B."/>
            <person name="Lipzen A."/>
            <person name="Chen C."/>
            <person name="Yanf M."/>
            <person name="Daum C."/>
            <person name="Ng V."/>
            <person name="Clum A."/>
            <person name="Steindorff A."/>
            <person name="Ohm R."/>
            <person name="Martin F."/>
            <person name="Silar P."/>
            <person name="Natvig D."/>
            <person name="Lalanne C."/>
            <person name="Gautier V."/>
            <person name="Ament-Velasquez S.L."/>
            <person name="Kruys A."/>
            <person name="Hutchinson M.I."/>
            <person name="Powell A.J."/>
            <person name="Barry K."/>
            <person name="Miller A.N."/>
            <person name="Grigoriev I.V."/>
            <person name="Debuchy R."/>
            <person name="Gladieux P."/>
            <person name="Thoren M.H."/>
            <person name="Johannesson H."/>
        </authorList>
    </citation>
    <scope>NUCLEOTIDE SEQUENCE</scope>
    <source>
        <strain evidence="2">SMH4607-1</strain>
    </source>
</reference>
<comment type="caution">
    <text evidence="2">The sequence shown here is derived from an EMBL/GenBank/DDBJ whole genome shotgun (WGS) entry which is preliminary data.</text>
</comment>
<evidence type="ECO:0000256" key="1">
    <source>
        <dbReference type="SAM" id="MobiDB-lite"/>
    </source>
</evidence>
<gene>
    <name evidence="2" type="ORF">B0H67DRAFT_550280</name>
</gene>
<dbReference type="Proteomes" id="UP001172102">
    <property type="component" value="Unassembled WGS sequence"/>
</dbReference>
<protein>
    <submittedName>
        <fullName evidence="2">Uncharacterized protein</fullName>
    </submittedName>
</protein>
<proteinExistence type="predicted"/>
<evidence type="ECO:0000313" key="3">
    <source>
        <dbReference type="Proteomes" id="UP001172102"/>
    </source>
</evidence>
<evidence type="ECO:0000313" key="2">
    <source>
        <dbReference type="EMBL" id="KAK0724536.1"/>
    </source>
</evidence>